<gene>
    <name evidence="2" type="ORF">DBT44_0007450</name>
    <name evidence="1" type="ORF">ODY61_06400</name>
</gene>
<name>A0A9Q4DFA3_9LACT</name>
<dbReference type="Pfam" id="PF07751">
    <property type="entry name" value="Abi_2"/>
    <property type="match status" value="1"/>
</dbReference>
<accession>A0A9Q4DFA3</accession>
<sequence>MGQKFKHTFKTYKEQRAILESKNLIIDDEHLLDLVLKDYSYYTIINGYKELFLKDSNSENEEFKDGTKLSDLYNAHWIDTTMSNIIFKYTLLVEKRLKSQLSYMIAKNFGVDENRYLREINYGQASYHKGKLSQIVKDINEKKHTDISAIHYFKEEGNLPPWIAAKSISFGNIVNWYQILREPHKDMLVRNMLVSPPNLKPEVLKDYFFRLLQQVYQYRNNSAHGQRSFSIHLNEKYSLLYSHLKAAKLDKYFDGYPKNGLYSIIFSILILLNDRNALNQFFIDLRDLFIVYSDKKFYIYEKSIIELFGFPPNSLNNFGEYIIESHK</sequence>
<evidence type="ECO:0000313" key="2">
    <source>
        <dbReference type="EMBL" id="WWC54235.1"/>
    </source>
</evidence>
<dbReference type="EMBL" id="JAOTMY010000002">
    <property type="protein sequence ID" value="MCY3087753.1"/>
    <property type="molecule type" value="Genomic_DNA"/>
</dbReference>
<dbReference type="Proteomes" id="UP001069047">
    <property type="component" value="Unassembled WGS sequence"/>
</dbReference>
<dbReference type="RefSeq" id="WP_168163211.1">
    <property type="nucleotide sequence ID" value="NZ_CAJHLG010000009.1"/>
</dbReference>
<reference evidence="1" key="2">
    <citation type="submission" date="2022-09" db="EMBL/GenBank/DDBJ databases">
        <title>Aerococcus urinae taxonomy study.</title>
        <authorList>
            <person name="Christensen J."/>
            <person name="Senneby E."/>
        </authorList>
    </citation>
    <scope>NUCLEOTIDE SEQUENCE</scope>
    <source>
        <strain evidence="1">LUND-41-B12</strain>
    </source>
</reference>
<protein>
    <submittedName>
        <fullName evidence="1">Abi family protein</fullName>
    </submittedName>
</protein>
<dbReference type="AlphaFoldDB" id="A0A9Q4DFA3"/>
<dbReference type="InterPro" id="IPR011664">
    <property type="entry name" value="Abi_system_AbiD/AbiF-like"/>
</dbReference>
<reference evidence="2 3" key="1">
    <citation type="journal article" date="2020" name="J. Bacteriol.">
        <title>Aerococcus urinae Isolated from Women with Lower Urinary Tract Symptoms: In Vitro Aggregation and Genome Analysis.</title>
        <authorList>
            <person name="Hilt E.E."/>
            <person name="Putonti C."/>
            <person name="Thomas-White K."/>
            <person name="Lewis A.L."/>
            <person name="Visick K.L."/>
            <person name="Gilbert N.M."/>
            <person name="Wolfe A.J."/>
        </authorList>
    </citation>
    <scope>NUCLEOTIDE SEQUENCE [LARGE SCALE GENOMIC DNA]</scope>
    <source>
        <strain evidence="2 3">UMB1016</strain>
    </source>
</reference>
<organism evidence="1 4">
    <name type="scientific">Aerococcus mictus</name>
    <dbReference type="NCBI Taxonomy" id="2976810"/>
    <lineage>
        <taxon>Bacteria</taxon>
        <taxon>Bacillati</taxon>
        <taxon>Bacillota</taxon>
        <taxon>Bacilli</taxon>
        <taxon>Lactobacillales</taxon>
        <taxon>Aerococcaceae</taxon>
        <taxon>Aerococcus</taxon>
    </lineage>
</organism>
<reference evidence="2" key="3">
    <citation type="submission" date="2024-02" db="EMBL/GenBank/DDBJ databases">
        <authorList>
            <person name="Choi B."/>
        </authorList>
    </citation>
    <scope>NUCLEOTIDE SEQUENCE</scope>
    <source>
        <strain evidence="2">UMB1016</strain>
    </source>
</reference>
<evidence type="ECO:0000313" key="3">
    <source>
        <dbReference type="Proteomes" id="UP000250354"/>
    </source>
</evidence>
<evidence type="ECO:0000313" key="1">
    <source>
        <dbReference type="EMBL" id="MCY3087753.1"/>
    </source>
</evidence>
<evidence type="ECO:0000313" key="4">
    <source>
        <dbReference type="Proteomes" id="UP001069047"/>
    </source>
</evidence>
<dbReference type="EMBL" id="CP145132">
    <property type="protein sequence ID" value="WWC54235.1"/>
    <property type="molecule type" value="Genomic_DNA"/>
</dbReference>
<proteinExistence type="predicted"/>
<keyword evidence="3" id="KW-1185">Reference proteome</keyword>
<dbReference type="Proteomes" id="UP000250354">
    <property type="component" value="Chromosome"/>
</dbReference>
<dbReference type="GeneID" id="86858670"/>